<keyword evidence="6" id="KW-0325">Glycoprotein</keyword>
<dbReference type="OrthoDB" id="438211at2759"/>
<organism evidence="10 11">
    <name type="scientific">Betta splendens</name>
    <name type="common">Siamese fighting fish</name>
    <dbReference type="NCBI Taxonomy" id="158456"/>
    <lineage>
        <taxon>Eukaryota</taxon>
        <taxon>Metazoa</taxon>
        <taxon>Chordata</taxon>
        <taxon>Craniata</taxon>
        <taxon>Vertebrata</taxon>
        <taxon>Euteleostomi</taxon>
        <taxon>Actinopterygii</taxon>
        <taxon>Neopterygii</taxon>
        <taxon>Teleostei</taxon>
        <taxon>Neoteleostei</taxon>
        <taxon>Acanthomorphata</taxon>
        <taxon>Anabantaria</taxon>
        <taxon>Anabantiformes</taxon>
        <taxon>Anabantoidei</taxon>
        <taxon>Osphronemidae</taxon>
        <taxon>Betta</taxon>
    </lineage>
</organism>
<dbReference type="Pfam" id="PF00335">
    <property type="entry name" value="Tetraspanin"/>
    <property type="match status" value="1"/>
</dbReference>
<feature type="transmembrane region" description="Helical" evidence="9">
    <location>
        <begin position="55"/>
        <end position="75"/>
    </location>
</feature>
<evidence type="ECO:0000256" key="4">
    <source>
        <dbReference type="ARBA" id="ARBA00022989"/>
    </source>
</evidence>
<comment type="subcellular location">
    <subcellularLocation>
        <location evidence="1">Endomembrane system</location>
        <topology evidence="1">Multi-pass membrane protein</topology>
    </subcellularLocation>
    <subcellularLocation>
        <location evidence="9">Membrane</location>
        <topology evidence="9">Multi-pass membrane protein</topology>
    </subcellularLocation>
</comment>
<evidence type="ECO:0000256" key="9">
    <source>
        <dbReference type="RuleBase" id="RU361218"/>
    </source>
</evidence>
<dbReference type="GO" id="GO:0012505">
    <property type="term" value="C:endomembrane system"/>
    <property type="evidence" value="ECO:0007669"/>
    <property type="project" value="UniProtKB-SubCell"/>
</dbReference>
<feature type="transmembrane region" description="Helical" evidence="9">
    <location>
        <begin position="197"/>
        <end position="219"/>
    </location>
</feature>
<evidence type="ECO:0000256" key="1">
    <source>
        <dbReference type="ARBA" id="ARBA00004127"/>
    </source>
</evidence>
<keyword evidence="3 9" id="KW-0812">Transmembrane</keyword>
<accession>A0A6P7N575</accession>
<dbReference type="Proteomes" id="UP000515150">
    <property type="component" value="Chromosome 8"/>
</dbReference>
<evidence type="ECO:0000256" key="6">
    <source>
        <dbReference type="ARBA" id="ARBA00023180"/>
    </source>
</evidence>
<dbReference type="AlphaFoldDB" id="A0A6P7N575"/>
<evidence type="ECO:0000313" key="10">
    <source>
        <dbReference type="Proteomes" id="UP000515150"/>
    </source>
</evidence>
<dbReference type="PANTHER" id="PTHR19282">
    <property type="entry name" value="TETRASPANIN"/>
    <property type="match status" value="1"/>
</dbReference>
<dbReference type="InParanoid" id="A0A6P7N575"/>
<comment type="similarity">
    <text evidence="2 9">Belongs to the tetraspanin (TM4SF) family.</text>
</comment>
<keyword evidence="4 9" id="KW-1133">Transmembrane helix</keyword>
<dbReference type="InterPro" id="IPR000301">
    <property type="entry name" value="Tetraspanin_animals"/>
</dbReference>
<dbReference type="GO" id="GO:0005886">
    <property type="term" value="C:plasma membrane"/>
    <property type="evidence" value="ECO:0007669"/>
    <property type="project" value="TreeGrafter"/>
</dbReference>
<evidence type="ECO:0000256" key="5">
    <source>
        <dbReference type="ARBA" id="ARBA00023136"/>
    </source>
</evidence>
<dbReference type="PANTHER" id="PTHR19282:SF216">
    <property type="entry name" value="TETRASPANIN-1"/>
    <property type="match status" value="1"/>
</dbReference>
<dbReference type="InterPro" id="IPR018499">
    <property type="entry name" value="Tetraspanin/Peripherin"/>
</dbReference>
<evidence type="ECO:0000256" key="8">
    <source>
        <dbReference type="ARBA" id="ARBA00054958"/>
    </source>
</evidence>
<evidence type="ECO:0000313" key="11">
    <source>
        <dbReference type="RefSeq" id="XP_029014596.1"/>
    </source>
</evidence>
<dbReference type="InterPro" id="IPR008952">
    <property type="entry name" value="Tetraspanin_EC2_sf"/>
</dbReference>
<name>A0A6P7N575_BETSP</name>
<dbReference type="PIRSF" id="PIRSF002419">
    <property type="entry name" value="Tetraspanin"/>
    <property type="match status" value="1"/>
</dbReference>
<dbReference type="RefSeq" id="XP_029014596.1">
    <property type="nucleotide sequence ID" value="XM_029158763.2"/>
</dbReference>
<reference evidence="11" key="1">
    <citation type="submission" date="2025-08" db="UniProtKB">
        <authorList>
            <consortium name="RefSeq"/>
        </authorList>
    </citation>
    <scope>IDENTIFICATION</scope>
</reference>
<dbReference type="SUPFAM" id="SSF48652">
    <property type="entry name" value="Tetraspanin"/>
    <property type="match status" value="1"/>
</dbReference>
<feature type="transmembrane region" description="Helical" evidence="9">
    <location>
        <begin position="87"/>
        <end position="110"/>
    </location>
</feature>
<comment type="function">
    <text evidence="8">Structural component of specialized membrane microdomains known as tetraspanin-enriched microdomains (TERMs), which act as platforms for receptor clustering and signaling. Participates thereby in diverse biological functions such as cell signal transduction, adhesion, migration and protein trafficking. Regulates neuronal differentiation in response to NGF by facilitating NGF-mediated activation of NTRK1/TRKA receptor tyrosine kinase and subsequent downstream signaling pathways. Plays a role in the inhibition of TNFalpha-induced apoptosis. Mechanistically, inhibits the NF-kappa-B signaling pathway by blocking phosphorylation of CHUK. Also promotes the stability of the thiamine transporter 1/SLC19A2 in intestinal epithelial cells leading to an increase of thiamine uptake process.</text>
</comment>
<proteinExistence type="inferred from homology"/>
<feature type="transmembrane region" description="Helical" evidence="9">
    <location>
        <begin position="12"/>
        <end position="35"/>
    </location>
</feature>
<comment type="subunit">
    <text evidence="7">Interacts with SLC19A2. Interacts with NTRK1/TRKA.</text>
</comment>
<gene>
    <name evidence="11" type="primary">LOC114860282</name>
</gene>
<dbReference type="Gene3D" id="1.10.1450.10">
    <property type="entry name" value="Tetraspanin"/>
    <property type="match status" value="1"/>
</dbReference>
<keyword evidence="10" id="KW-1185">Reference proteome</keyword>
<dbReference type="PRINTS" id="PR00259">
    <property type="entry name" value="TMFOUR"/>
</dbReference>
<evidence type="ECO:0000256" key="7">
    <source>
        <dbReference type="ARBA" id="ARBA00046464"/>
    </source>
</evidence>
<protein>
    <recommendedName>
        <fullName evidence="9">Tetraspanin</fullName>
    </recommendedName>
</protein>
<keyword evidence="5 9" id="KW-0472">Membrane</keyword>
<evidence type="ECO:0000256" key="2">
    <source>
        <dbReference type="ARBA" id="ARBA00006840"/>
    </source>
</evidence>
<sequence>MALDGCGAFCKYTLVLFNLLFALVGSAFLGLGLWLRFSNSTRGIFQVEGLNSSAFVLGVTVLIALGAVMLIVVIFGDYGACNEKRCALQVFSILVTLLASAEVIIGFLAYSNRDEVGQSIAEFYTTMYALYVQTNDPAIAVTLLFINNLLHCCGITGVPLIEIAQKTCPKPDGFLENIKMPSCPVTIATVFDSKASLVLGIFLGTGALLIVALVCSIILRKSILASLSAPQYIILTQSSVALANPPPPQQDFVSTTSYPNQDPVVFTPLSVVNVPVAQA</sequence>
<dbReference type="GeneID" id="114860282"/>
<dbReference type="KEGG" id="bspl:114860282"/>
<evidence type="ECO:0000256" key="3">
    <source>
        <dbReference type="ARBA" id="ARBA00022692"/>
    </source>
</evidence>